<dbReference type="Gene3D" id="1.10.630.10">
    <property type="entry name" value="Cytochrome P450"/>
    <property type="match status" value="1"/>
</dbReference>
<evidence type="ECO:0000256" key="5">
    <source>
        <dbReference type="ARBA" id="ARBA00023002"/>
    </source>
</evidence>
<feature type="non-terminal residue" evidence="10">
    <location>
        <position position="1"/>
    </location>
</feature>
<keyword evidence="6 8" id="KW-0408">Iron</keyword>
<reference evidence="10 11" key="1">
    <citation type="journal article" date="2018" name="Nat. Ecol. Evol.">
        <title>Pezizomycetes genomes reveal the molecular basis of ectomycorrhizal truffle lifestyle.</title>
        <authorList>
            <person name="Murat C."/>
            <person name="Payen T."/>
            <person name="Noel B."/>
            <person name="Kuo A."/>
            <person name="Morin E."/>
            <person name="Chen J."/>
            <person name="Kohler A."/>
            <person name="Krizsan K."/>
            <person name="Balestrini R."/>
            <person name="Da Silva C."/>
            <person name="Montanini B."/>
            <person name="Hainaut M."/>
            <person name="Levati E."/>
            <person name="Barry K.W."/>
            <person name="Belfiori B."/>
            <person name="Cichocki N."/>
            <person name="Clum A."/>
            <person name="Dockter R.B."/>
            <person name="Fauchery L."/>
            <person name="Guy J."/>
            <person name="Iotti M."/>
            <person name="Le Tacon F."/>
            <person name="Lindquist E.A."/>
            <person name="Lipzen A."/>
            <person name="Malagnac F."/>
            <person name="Mello A."/>
            <person name="Molinier V."/>
            <person name="Miyauchi S."/>
            <person name="Poulain J."/>
            <person name="Riccioni C."/>
            <person name="Rubini A."/>
            <person name="Sitrit Y."/>
            <person name="Splivallo R."/>
            <person name="Traeger S."/>
            <person name="Wang M."/>
            <person name="Zifcakova L."/>
            <person name="Wipf D."/>
            <person name="Zambonelli A."/>
            <person name="Paolocci F."/>
            <person name="Nowrousian M."/>
            <person name="Ottonello S."/>
            <person name="Baldrian P."/>
            <person name="Spatafora J.W."/>
            <person name="Henrissat B."/>
            <person name="Nagy L.G."/>
            <person name="Aury J.M."/>
            <person name="Wincker P."/>
            <person name="Grigoriev I.V."/>
            <person name="Bonfante P."/>
            <person name="Martin F.M."/>
        </authorList>
    </citation>
    <scope>NUCLEOTIDE SEQUENCE [LARGE SCALE GENOMIC DNA]</scope>
    <source>
        <strain evidence="10 11">120613-1</strain>
    </source>
</reference>
<dbReference type="PANTHER" id="PTHR46300:SF1">
    <property type="entry name" value="P450, PUTATIVE (EUROFUNG)-RELATED"/>
    <property type="match status" value="1"/>
</dbReference>
<dbReference type="GO" id="GO:0004497">
    <property type="term" value="F:monooxygenase activity"/>
    <property type="evidence" value="ECO:0007669"/>
    <property type="project" value="UniProtKB-KW"/>
</dbReference>
<evidence type="ECO:0000256" key="4">
    <source>
        <dbReference type="ARBA" id="ARBA00022723"/>
    </source>
</evidence>
<evidence type="ECO:0000256" key="8">
    <source>
        <dbReference type="PIRSR" id="PIRSR602401-1"/>
    </source>
</evidence>
<name>A0A3N4J4V4_9PEZI</name>
<organism evidence="10 11">
    <name type="scientific">Choiromyces venosus 120613-1</name>
    <dbReference type="NCBI Taxonomy" id="1336337"/>
    <lineage>
        <taxon>Eukaryota</taxon>
        <taxon>Fungi</taxon>
        <taxon>Dikarya</taxon>
        <taxon>Ascomycota</taxon>
        <taxon>Pezizomycotina</taxon>
        <taxon>Pezizomycetes</taxon>
        <taxon>Pezizales</taxon>
        <taxon>Tuberaceae</taxon>
        <taxon>Choiromyces</taxon>
    </lineage>
</organism>
<evidence type="ECO:0000313" key="11">
    <source>
        <dbReference type="Proteomes" id="UP000276215"/>
    </source>
</evidence>
<dbReference type="InterPro" id="IPR002401">
    <property type="entry name" value="Cyt_P450_E_grp-I"/>
</dbReference>
<dbReference type="PANTHER" id="PTHR46300">
    <property type="entry name" value="P450, PUTATIVE (EUROFUNG)-RELATED-RELATED"/>
    <property type="match status" value="1"/>
</dbReference>
<accession>A0A3N4J4V4</accession>
<dbReference type="InterPro" id="IPR001128">
    <property type="entry name" value="Cyt_P450"/>
</dbReference>
<proteinExistence type="inferred from homology"/>
<evidence type="ECO:0000256" key="7">
    <source>
        <dbReference type="ARBA" id="ARBA00023033"/>
    </source>
</evidence>
<gene>
    <name evidence="10" type="ORF">L873DRAFT_1574287</name>
</gene>
<evidence type="ECO:0000256" key="6">
    <source>
        <dbReference type="ARBA" id="ARBA00023004"/>
    </source>
</evidence>
<dbReference type="InterPro" id="IPR036396">
    <property type="entry name" value="Cyt_P450_sf"/>
</dbReference>
<dbReference type="SUPFAM" id="SSF48264">
    <property type="entry name" value="Cytochrome P450"/>
    <property type="match status" value="1"/>
</dbReference>
<evidence type="ECO:0000256" key="9">
    <source>
        <dbReference type="RuleBase" id="RU000461"/>
    </source>
</evidence>
<dbReference type="EMBL" id="ML120455">
    <property type="protein sequence ID" value="RPA93343.1"/>
    <property type="molecule type" value="Genomic_DNA"/>
</dbReference>
<evidence type="ECO:0000256" key="3">
    <source>
        <dbReference type="ARBA" id="ARBA00022617"/>
    </source>
</evidence>
<dbReference type="OrthoDB" id="1470350at2759"/>
<feature type="binding site" description="axial binding residue" evidence="8">
    <location>
        <position position="395"/>
    </location>
    <ligand>
        <name>heme</name>
        <dbReference type="ChEBI" id="CHEBI:30413"/>
    </ligand>
    <ligandPart>
        <name>Fe</name>
        <dbReference type="ChEBI" id="CHEBI:18248"/>
    </ligandPart>
</feature>
<dbReference type="GO" id="GO:0020037">
    <property type="term" value="F:heme binding"/>
    <property type="evidence" value="ECO:0007669"/>
    <property type="project" value="InterPro"/>
</dbReference>
<dbReference type="AlphaFoldDB" id="A0A3N4J4V4"/>
<keyword evidence="5 9" id="KW-0560">Oxidoreductase</keyword>
<protein>
    <submittedName>
        <fullName evidence="10">Cytochrome P450</fullName>
    </submittedName>
</protein>
<keyword evidence="11" id="KW-1185">Reference proteome</keyword>
<evidence type="ECO:0000313" key="10">
    <source>
        <dbReference type="EMBL" id="RPA93343.1"/>
    </source>
</evidence>
<keyword evidence="7 9" id="KW-0503">Monooxygenase</keyword>
<evidence type="ECO:0000256" key="2">
    <source>
        <dbReference type="ARBA" id="ARBA00010617"/>
    </source>
</evidence>
<dbReference type="STRING" id="1336337.A0A3N4J4V4"/>
<keyword evidence="4 8" id="KW-0479">Metal-binding</keyword>
<feature type="non-terminal residue" evidence="10">
    <location>
        <position position="447"/>
    </location>
</feature>
<dbReference type="Proteomes" id="UP000276215">
    <property type="component" value="Unassembled WGS sequence"/>
</dbReference>
<dbReference type="InterPro" id="IPR017972">
    <property type="entry name" value="Cyt_P450_CS"/>
</dbReference>
<dbReference type="PROSITE" id="PS00086">
    <property type="entry name" value="CYTOCHROME_P450"/>
    <property type="match status" value="1"/>
</dbReference>
<comment type="cofactor">
    <cofactor evidence="1 8">
        <name>heme</name>
        <dbReference type="ChEBI" id="CHEBI:30413"/>
    </cofactor>
</comment>
<dbReference type="PRINTS" id="PR00385">
    <property type="entry name" value="P450"/>
</dbReference>
<dbReference type="CDD" id="cd11065">
    <property type="entry name" value="CYP64-like"/>
    <property type="match status" value="1"/>
</dbReference>
<evidence type="ECO:0000256" key="1">
    <source>
        <dbReference type="ARBA" id="ARBA00001971"/>
    </source>
</evidence>
<dbReference type="PRINTS" id="PR00463">
    <property type="entry name" value="EP450I"/>
</dbReference>
<dbReference type="Pfam" id="PF00067">
    <property type="entry name" value="p450"/>
    <property type="match status" value="1"/>
</dbReference>
<dbReference type="InterPro" id="IPR050364">
    <property type="entry name" value="Cytochrome_P450_fung"/>
</dbReference>
<dbReference type="GO" id="GO:0016705">
    <property type="term" value="F:oxidoreductase activity, acting on paired donors, with incorporation or reduction of molecular oxygen"/>
    <property type="evidence" value="ECO:0007669"/>
    <property type="project" value="InterPro"/>
</dbReference>
<dbReference type="GO" id="GO:0005506">
    <property type="term" value="F:iron ion binding"/>
    <property type="evidence" value="ECO:0007669"/>
    <property type="project" value="InterPro"/>
</dbReference>
<sequence>LPPGPPALPIIGNIHQLPPTDLWKQYAAWTAQYGPIFKLQLGSALVIVLGTAEVARELIVKRAARYSGRPRGIIPNAHFSRGLRPVLLNDTHPHWRLSRRLHAALLSNSESSKYQSFQELESLQVIVDFLHRPDAFAKHVHRFAASLMFTLCYGKRMVTGQESDVVELDKMVRNFVQAGEVGRGIVEAFPILEWLPKCVAGWKREGEAGFDVARTIYLANYREAKVREGENWVKKVQGASYVETLSELEVAFSVGVLYEAGTDTTSASLETFFLAATLFPAFITTAQSALDAICPDRIPTFTDLQNLPYITAIVHEVLRWRPVVISGLAHATTKPDEYAGYHIPAGTIVIPNHWGIHRDPAVYADPEEFRPERFLGEGEGGMGKHVAFGLGKRACPGRYLAVQNLGIVIARVLWGFDIRAGEKVWEGGFTQGIVSKPVGLGVCVEPR</sequence>
<comment type="similarity">
    <text evidence="2 9">Belongs to the cytochrome P450 family.</text>
</comment>
<keyword evidence="3 8" id="KW-0349">Heme</keyword>